<dbReference type="CDD" id="cd00427">
    <property type="entry name" value="Ribosomal_L29_HIP"/>
    <property type="match status" value="1"/>
</dbReference>
<dbReference type="AlphaFoldDB" id="A0AAP6MJQ5"/>
<dbReference type="GO" id="GO:0022625">
    <property type="term" value="C:cytosolic large ribosomal subunit"/>
    <property type="evidence" value="ECO:0007669"/>
    <property type="project" value="TreeGrafter"/>
</dbReference>
<dbReference type="GO" id="GO:0003735">
    <property type="term" value="F:structural constituent of ribosome"/>
    <property type="evidence" value="ECO:0007669"/>
    <property type="project" value="InterPro"/>
</dbReference>
<dbReference type="InterPro" id="IPR050063">
    <property type="entry name" value="Ribosomal_protein_uL29"/>
</dbReference>
<dbReference type="InterPro" id="IPR036049">
    <property type="entry name" value="Ribosomal_uL29_sf"/>
</dbReference>
<dbReference type="InterPro" id="IPR001854">
    <property type="entry name" value="Ribosomal_uL29"/>
</dbReference>
<reference evidence="7 8" key="1">
    <citation type="submission" date="2023-12" db="EMBL/GenBank/DDBJ databases">
        <title>Whole-genome sequencing of halo(alkali)philic microorganisms from hypersaline lakes.</title>
        <authorList>
            <person name="Sorokin D.Y."/>
            <person name="Merkel A.Y."/>
            <person name="Messina E."/>
            <person name="Yakimov M."/>
        </authorList>
    </citation>
    <scope>NUCLEOTIDE SEQUENCE [LARGE SCALE GENOMIC DNA]</scope>
    <source>
        <strain evidence="7 8">AB-CW1</strain>
    </source>
</reference>
<dbReference type="PANTHER" id="PTHR10916">
    <property type="entry name" value="60S RIBOSOMAL PROTEIN L35/50S RIBOSOMAL PROTEIN L29"/>
    <property type="match status" value="1"/>
</dbReference>
<evidence type="ECO:0000256" key="4">
    <source>
        <dbReference type="ARBA" id="ARBA00035204"/>
    </source>
</evidence>
<organism evidence="7 8">
    <name type="scientific">Natronospira elongata</name>
    <dbReference type="NCBI Taxonomy" id="3110268"/>
    <lineage>
        <taxon>Bacteria</taxon>
        <taxon>Pseudomonadati</taxon>
        <taxon>Pseudomonadota</taxon>
        <taxon>Gammaproteobacteria</taxon>
        <taxon>Natronospirales</taxon>
        <taxon>Natronospiraceae</taxon>
        <taxon>Natronospira</taxon>
    </lineage>
</organism>
<keyword evidence="8" id="KW-1185">Reference proteome</keyword>
<dbReference type="PANTHER" id="PTHR10916:SF0">
    <property type="entry name" value="LARGE RIBOSOMAL SUBUNIT PROTEIN UL29C"/>
    <property type="match status" value="1"/>
</dbReference>
<evidence type="ECO:0000256" key="1">
    <source>
        <dbReference type="ARBA" id="ARBA00009254"/>
    </source>
</evidence>
<feature type="coiled-coil region" evidence="6">
    <location>
        <begin position="4"/>
        <end position="36"/>
    </location>
</feature>
<dbReference type="Gene3D" id="1.10.287.310">
    <property type="match status" value="1"/>
</dbReference>
<keyword evidence="3 5" id="KW-0687">Ribonucleoprotein</keyword>
<dbReference type="FunFam" id="1.10.287.310:FF:000001">
    <property type="entry name" value="50S ribosomal protein L29"/>
    <property type="match status" value="1"/>
</dbReference>
<dbReference type="Proteomes" id="UP001302316">
    <property type="component" value="Unassembled WGS sequence"/>
</dbReference>
<keyword evidence="6" id="KW-0175">Coiled coil</keyword>
<sequence>MNVSDLRNKNADELQKELLELRREQFNLRMQQATGQLSRPDQVGKVRRNIARIKTVLNEQKAGEQ</sequence>
<comment type="similarity">
    <text evidence="1 5">Belongs to the universal ribosomal protein uL29 family.</text>
</comment>
<dbReference type="SUPFAM" id="SSF46561">
    <property type="entry name" value="Ribosomal protein L29 (L29p)"/>
    <property type="match status" value="1"/>
</dbReference>
<keyword evidence="2 5" id="KW-0689">Ribosomal protein</keyword>
<name>A0AAP6MJQ5_9GAMM</name>
<gene>
    <name evidence="5 7" type="primary">rpmC</name>
    <name evidence="7" type="ORF">VCB98_05025</name>
</gene>
<dbReference type="Pfam" id="PF00831">
    <property type="entry name" value="Ribosomal_L29"/>
    <property type="match status" value="1"/>
</dbReference>
<evidence type="ECO:0000256" key="3">
    <source>
        <dbReference type="ARBA" id="ARBA00023274"/>
    </source>
</evidence>
<accession>A0AAP6MJQ5</accession>
<dbReference type="GO" id="GO:0006412">
    <property type="term" value="P:translation"/>
    <property type="evidence" value="ECO:0007669"/>
    <property type="project" value="UniProtKB-UniRule"/>
</dbReference>
<dbReference type="RefSeq" id="WP_346050815.1">
    <property type="nucleotide sequence ID" value="NZ_JAYGII010000007.1"/>
</dbReference>
<dbReference type="HAMAP" id="MF_00374">
    <property type="entry name" value="Ribosomal_uL29"/>
    <property type="match status" value="1"/>
</dbReference>
<proteinExistence type="inferred from homology"/>
<evidence type="ECO:0000313" key="8">
    <source>
        <dbReference type="Proteomes" id="UP001302316"/>
    </source>
</evidence>
<dbReference type="EMBL" id="JAYGII010000007">
    <property type="protein sequence ID" value="MEA5445184.1"/>
    <property type="molecule type" value="Genomic_DNA"/>
</dbReference>
<protein>
    <recommendedName>
        <fullName evidence="4 5">Large ribosomal subunit protein uL29</fullName>
    </recommendedName>
</protein>
<evidence type="ECO:0000313" key="7">
    <source>
        <dbReference type="EMBL" id="MEA5445184.1"/>
    </source>
</evidence>
<comment type="caution">
    <text evidence="7">The sequence shown here is derived from an EMBL/GenBank/DDBJ whole genome shotgun (WGS) entry which is preliminary data.</text>
</comment>
<evidence type="ECO:0000256" key="5">
    <source>
        <dbReference type="HAMAP-Rule" id="MF_00374"/>
    </source>
</evidence>
<evidence type="ECO:0000256" key="2">
    <source>
        <dbReference type="ARBA" id="ARBA00022980"/>
    </source>
</evidence>
<dbReference type="NCBIfam" id="TIGR00012">
    <property type="entry name" value="L29"/>
    <property type="match status" value="1"/>
</dbReference>
<evidence type="ECO:0000256" key="6">
    <source>
        <dbReference type="SAM" id="Coils"/>
    </source>
</evidence>